<evidence type="ECO:0000313" key="2">
    <source>
        <dbReference type="Proteomes" id="UP001058074"/>
    </source>
</evidence>
<comment type="caution">
    <text evidence="1">The sequence shown here is derived from an EMBL/GenBank/DDBJ whole genome shotgun (WGS) entry which is preliminary data.</text>
</comment>
<name>A0ACB5RGE3_9CLOT</name>
<dbReference type="EMBL" id="BROD01000001">
    <property type="protein sequence ID" value="GKX68161.1"/>
    <property type="molecule type" value="Genomic_DNA"/>
</dbReference>
<gene>
    <name evidence="1" type="ORF">rsdtw13_34190</name>
</gene>
<sequence length="99" mass="11766">MDYIKAQNVLPEHIVKIIQQYVDGGYIYIPRKEENHKAWGENSGTKESLKMRNNEIYIKYIEGMKIAELAKEYFLSEQSIRRVISKEKELFSRTLHKCL</sequence>
<accession>A0ACB5RGE3</accession>
<protein>
    <submittedName>
        <fullName evidence="1">Uncharacterized protein</fullName>
    </submittedName>
</protein>
<evidence type="ECO:0000313" key="1">
    <source>
        <dbReference type="EMBL" id="GKX68161.1"/>
    </source>
</evidence>
<keyword evidence="2" id="KW-1185">Reference proteome</keyword>
<proteinExistence type="predicted"/>
<reference evidence="1" key="1">
    <citation type="journal article" date="2025" name="Int. J. Syst. Evol. Microbiol.">
        <title>Inconstantimicrobium mannanitabidum sp. nov., a novel member of the family Clostridiaceae isolated from anoxic soil under the treatment of reductive soil disinfestation.</title>
        <authorList>
            <person name="Ueki A."/>
            <person name="Tonouchi A."/>
            <person name="Honma S."/>
            <person name="Kaku N."/>
            <person name="Ueki K."/>
        </authorList>
    </citation>
    <scope>NUCLEOTIDE SEQUENCE</scope>
    <source>
        <strain evidence="1">TW13</strain>
    </source>
</reference>
<organism evidence="1 2">
    <name type="scientific">Inconstantimicrobium mannanitabidum</name>
    <dbReference type="NCBI Taxonomy" id="1604901"/>
    <lineage>
        <taxon>Bacteria</taxon>
        <taxon>Bacillati</taxon>
        <taxon>Bacillota</taxon>
        <taxon>Clostridia</taxon>
        <taxon>Eubacteriales</taxon>
        <taxon>Clostridiaceae</taxon>
        <taxon>Inconstantimicrobium</taxon>
    </lineage>
</organism>
<dbReference type="Proteomes" id="UP001058074">
    <property type="component" value="Unassembled WGS sequence"/>
</dbReference>